<name>A5G014_ACICJ</name>
<keyword evidence="1" id="KW-0732">Signal</keyword>
<dbReference type="HOGENOM" id="CLU_065317_1_1_5"/>
<dbReference type="STRING" id="349163.Acry_1996"/>
<proteinExistence type="predicted"/>
<feature type="signal peptide" evidence="1">
    <location>
        <begin position="1"/>
        <end position="21"/>
    </location>
</feature>
<reference evidence="2 3" key="1">
    <citation type="submission" date="2007-05" db="EMBL/GenBank/DDBJ databases">
        <title>Complete sequence of chromosome of Acidiphilium cryptum JF-5.</title>
        <authorList>
            <consortium name="US DOE Joint Genome Institute"/>
            <person name="Copeland A."/>
            <person name="Lucas S."/>
            <person name="Lapidus A."/>
            <person name="Barry K."/>
            <person name="Detter J.C."/>
            <person name="Glavina del Rio T."/>
            <person name="Hammon N."/>
            <person name="Israni S."/>
            <person name="Dalin E."/>
            <person name="Tice H."/>
            <person name="Pitluck S."/>
            <person name="Sims D."/>
            <person name="Brettin T."/>
            <person name="Bruce D."/>
            <person name="Han C."/>
            <person name="Schmutz J."/>
            <person name="Larimer F."/>
            <person name="Land M."/>
            <person name="Hauser L."/>
            <person name="Kyrpides N."/>
            <person name="Kim E."/>
            <person name="Magnuson T."/>
            <person name="Richardson P."/>
        </authorList>
    </citation>
    <scope>NUCLEOTIDE SEQUENCE [LARGE SCALE GENOMIC DNA]</scope>
    <source>
        <strain evidence="2 3">JF-5</strain>
    </source>
</reference>
<dbReference type="CDD" id="cd00229">
    <property type="entry name" value="SGNH_hydrolase"/>
    <property type="match status" value="1"/>
</dbReference>
<keyword evidence="3" id="KW-1185">Reference proteome</keyword>
<dbReference type="SUPFAM" id="SSF52266">
    <property type="entry name" value="SGNH hydrolase"/>
    <property type="match status" value="1"/>
</dbReference>
<dbReference type="Proteomes" id="UP000000245">
    <property type="component" value="Chromosome"/>
</dbReference>
<accession>A5G014</accession>
<sequence length="238" mass="25763">MPNRLFPSLLLLFALAGTAAAAPSCPTVPVQYLRLPHLRAAIHQGQPVVIAAIGSSSTWGAMAHDIGDSYPAMLQDDLGDRLPDAEISVINRGISGEDALREDRRMERDVLALRPVLVIWQVGANAAMRGESPDRFTALVEQGLRRLRAANLDVVLMDNQRSRRLLHSPDNARINAALAHLARRYRVGLFSRDVLMRAWARAGADPSGFLAADGMHMNDRGYACTAAALADSIVAAVK</sequence>
<dbReference type="Gene3D" id="3.40.50.1110">
    <property type="entry name" value="SGNH hydrolase"/>
    <property type="match status" value="1"/>
</dbReference>
<dbReference type="Pfam" id="PF25182">
    <property type="entry name" value="NonGDSL"/>
    <property type="match status" value="1"/>
</dbReference>
<gene>
    <name evidence="2" type="ordered locus">Acry_1996</name>
</gene>
<dbReference type="InterPro" id="IPR051532">
    <property type="entry name" value="Ester_Hydrolysis_Enzymes"/>
</dbReference>
<evidence type="ECO:0000256" key="1">
    <source>
        <dbReference type="SAM" id="SignalP"/>
    </source>
</evidence>
<dbReference type="GO" id="GO:0004622">
    <property type="term" value="F:phosphatidylcholine lysophospholipase activity"/>
    <property type="evidence" value="ECO:0007669"/>
    <property type="project" value="TreeGrafter"/>
</dbReference>
<dbReference type="EMBL" id="CP000697">
    <property type="protein sequence ID" value="ABQ31196.1"/>
    <property type="molecule type" value="Genomic_DNA"/>
</dbReference>
<dbReference type="PANTHER" id="PTHR30383">
    <property type="entry name" value="THIOESTERASE 1/PROTEASE 1/LYSOPHOSPHOLIPASE L1"/>
    <property type="match status" value="1"/>
</dbReference>
<protein>
    <submittedName>
        <fullName evidence="2">Lipolytic enzyme, G-D-S-L family</fullName>
    </submittedName>
</protein>
<dbReference type="KEGG" id="acr:Acry_1996"/>
<evidence type="ECO:0000313" key="3">
    <source>
        <dbReference type="Proteomes" id="UP000000245"/>
    </source>
</evidence>
<dbReference type="InterPro" id="IPR036514">
    <property type="entry name" value="SGNH_hydro_sf"/>
</dbReference>
<dbReference type="AlphaFoldDB" id="A5G014"/>
<dbReference type="RefSeq" id="WP_012039739.1">
    <property type="nucleotide sequence ID" value="NC_009484.1"/>
</dbReference>
<organism evidence="2 3">
    <name type="scientific">Acidiphilium cryptum (strain JF-5)</name>
    <dbReference type="NCBI Taxonomy" id="349163"/>
    <lineage>
        <taxon>Bacteria</taxon>
        <taxon>Pseudomonadati</taxon>
        <taxon>Pseudomonadota</taxon>
        <taxon>Alphaproteobacteria</taxon>
        <taxon>Acetobacterales</taxon>
        <taxon>Acidocellaceae</taxon>
        <taxon>Acidiphilium</taxon>
    </lineage>
</organism>
<dbReference type="InterPro" id="IPR057572">
    <property type="entry name" value="NonGDSL"/>
</dbReference>
<feature type="chain" id="PRO_5002681886" evidence="1">
    <location>
        <begin position="22"/>
        <end position="238"/>
    </location>
</feature>
<evidence type="ECO:0000313" key="2">
    <source>
        <dbReference type="EMBL" id="ABQ31196.1"/>
    </source>
</evidence>
<dbReference type="eggNOG" id="COG2755">
    <property type="taxonomic scope" value="Bacteria"/>
</dbReference>
<dbReference type="PANTHER" id="PTHR30383:SF5">
    <property type="entry name" value="SGNH HYDROLASE-TYPE ESTERASE DOMAIN-CONTAINING PROTEIN"/>
    <property type="match status" value="1"/>
</dbReference>